<dbReference type="InterPro" id="IPR046036">
    <property type="entry name" value="DUF5994"/>
</dbReference>
<comment type="caution">
    <text evidence="2">The sequence shown here is derived from an EMBL/GenBank/DDBJ whole genome shotgun (WGS) entry which is preliminary data.</text>
</comment>
<accession>A0A0M2ZIN5</accession>
<evidence type="ECO:0000313" key="2">
    <source>
        <dbReference type="EMBL" id="ORA68855.1"/>
    </source>
</evidence>
<name>A0A0M2ZIN5_9MYCO</name>
<evidence type="ECO:0000313" key="3">
    <source>
        <dbReference type="Proteomes" id="UP000192772"/>
    </source>
</evidence>
<sequence length="173" mass="19150">MTVQVGRAVSGRPTTGPQNTPRLRLKPKAPATGYVDGAWWPHSDDLARELSDLLAVLSVRLGPVSRVMYNLDDWPDVPARVRLADRQVRLDGYRLQPHHTIEVLGLTGDRIVLLVVPPLFDPDHAHETLMTAAAPDDTSSIDALLEISVRDREIRDRTAVNEQRWLSGAAAAR</sequence>
<accession>A0A1A0Q827</accession>
<dbReference type="STRING" id="81858.BST23_03345"/>
<dbReference type="RefSeq" id="WP_046751257.1">
    <property type="nucleotide sequence ID" value="NZ_LBNO01000014.1"/>
</dbReference>
<dbReference type="EMBL" id="MVHP01000002">
    <property type="protein sequence ID" value="ORA68855.1"/>
    <property type="molecule type" value="Genomic_DNA"/>
</dbReference>
<proteinExistence type="predicted"/>
<feature type="compositionally biased region" description="Polar residues" evidence="1">
    <location>
        <begin position="12"/>
        <end position="21"/>
    </location>
</feature>
<gene>
    <name evidence="2" type="ORF">BST23_03345</name>
</gene>
<dbReference type="Pfam" id="PF19457">
    <property type="entry name" value="DUF5994"/>
    <property type="match status" value="1"/>
</dbReference>
<dbReference type="Proteomes" id="UP000192772">
    <property type="component" value="Unassembled WGS sequence"/>
</dbReference>
<organism evidence="2 3">
    <name type="scientific">Mycolicibacterium elephantis</name>
    <dbReference type="NCBI Taxonomy" id="81858"/>
    <lineage>
        <taxon>Bacteria</taxon>
        <taxon>Bacillati</taxon>
        <taxon>Actinomycetota</taxon>
        <taxon>Actinomycetes</taxon>
        <taxon>Mycobacteriales</taxon>
        <taxon>Mycobacteriaceae</taxon>
        <taxon>Mycolicibacterium</taxon>
    </lineage>
</organism>
<protein>
    <submittedName>
        <fullName evidence="2">Uncharacterized protein</fullName>
    </submittedName>
</protein>
<dbReference type="OrthoDB" id="3785441at2"/>
<reference evidence="2 3" key="1">
    <citation type="submission" date="2017-02" db="EMBL/GenBank/DDBJ databases">
        <title>The new phylogeny of genus Mycobacterium.</title>
        <authorList>
            <person name="Tortoli E."/>
            <person name="Trovato A."/>
            <person name="Cirillo D.M."/>
        </authorList>
    </citation>
    <scope>NUCLEOTIDE SEQUENCE [LARGE SCALE GENOMIC DNA]</scope>
    <source>
        <strain evidence="2 3">FI-09383</strain>
    </source>
</reference>
<evidence type="ECO:0000256" key="1">
    <source>
        <dbReference type="SAM" id="MobiDB-lite"/>
    </source>
</evidence>
<dbReference type="AlphaFoldDB" id="A0A0M2ZIN5"/>
<feature type="region of interest" description="Disordered" evidence="1">
    <location>
        <begin position="1"/>
        <end position="29"/>
    </location>
</feature>